<keyword evidence="3 5" id="KW-0597">Phosphoprotein</keyword>
<dbReference type="InterPro" id="IPR011006">
    <property type="entry name" value="CheY-like_superfamily"/>
</dbReference>
<dbReference type="PANTHER" id="PTHR45339:SF3">
    <property type="entry name" value="HISTIDINE KINASE"/>
    <property type="match status" value="1"/>
</dbReference>
<name>A0A2W7I072_9PROT</name>
<keyword evidence="4" id="KW-0902">Two-component regulatory system</keyword>
<dbReference type="Pfam" id="PF00512">
    <property type="entry name" value="HisKA"/>
    <property type="match status" value="1"/>
</dbReference>
<feature type="domain" description="Histidine kinase" evidence="7">
    <location>
        <begin position="331"/>
        <end position="552"/>
    </location>
</feature>
<dbReference type="SMART" id="SM00387">
    <property type="entry name" value="HATPase_c"/>
    <property type="match status" value="1"/>
</dbReference>
<dbReference type="SUPFAM" id="SSF47384">
    <property type="entry name" value="Homodimeric domain of signal transducing histidine kinase"/>
    <property type="match status" value="1"/>
</dbReference>
<evidence type="ECO:0000256" key="5">
    <source>
        <dbReference type="PROSITE-ProRule" id="PRU00169"/>
    </source>
</evidence>
<feature type="transmembrane region" description="Helical" evidence="6">
    <location>
        <begin position="290"/>
        <end position="311"/>
    </location>
</feature>
<dbReference type="GO" id="GO:0000155">
    <property type="term" value="F:phosphorelay sensor kinase activity"/>
    <property type="evidence" value="ECO:0007669"/>
    <property type="project" value="InterPro"/>
</dbReference>
<dbReference type="PRINTS" id="PR00344">
    <property type="entry name" value="BCTRLSENSOR"/>
</dbReference>
<dbReference type="CDD" id="cd17546">
    <property type="entry name" value="REC_hyHK_CKI1_RcsC-like"/>
    <property type="match status" value="1"/>
</dbReference>
<evidence type="ECO:0000256" key="1">
    <source>
        <dbReference type="ARBA" id="ARBA00000085"/>
    </source>
</evidence>
<protein>
    <recommendedName>
        <fullName evidence="2">histidine kinase</fullName>
        <ecNumber evidence="2">2.7.13.3</ecNumber>
    </recommendedName>
</protein>
<evidence type="ECO:0000259" key="8">
    <source>
        <dbReference type="PROSITE" id="PS50110"/>
    </source>
</evidence>
<evidence type="ECO:0000313" key="10">
    <source>
        <dbReference type="Proteomes" id="UP000249688"/>
    </source>
</evidence>
<sequence length="700" mass="74559">MTLGGFGSGPSRNRLRGVRSFLRGARLGGAIWALFALLPLATYSLVLVEMVSARSLGEMEERLRQSTVALAHSIEYNVLGTTSMLRVLATSLDLERDDLESFRIDAARVAEQAPDWANLLLSDGAARLFSLRPGNTAVGDRPVDPAAIRRVLATAQPDVSALQEGRIGIRVPVMRDGRPRYTLTATIPPSALSRAVATAGLPEGWIGTVTDSNHVIVGRNSSQEAIIGTRAAANYIDMTGTVGFMVRRVLTTEGVDAMRAVMPLNDIPGWHVGVSVPVALALAPQARIRALLFGGGIAALLTACVVAILAFRHGLRRTQREARERAALLADVSHELRTPLQGILGFSDLLARSSLTPQQREWVEHQRRAGRSLKVIVDDVLDFSKSEAGRMRVEALVFDLPTACNDAAGMAQAQAAAKGLRLQVRLAPDLPQWVTGDPVRLRQILDNLLGNAVKFTTKGEIILAAHHRQLSGGAIELGVSVSDSGIGMAPEMLARLFNRFEQADASTARRHGGSGLGLAICRMLAVEMGGAIDAESTPGQGSRFHFTIRLQSAEAPVVPTIVAKPQLPMALRVTGKILVAEDVRANQILLREFLAPDGHVLKMVEDGASAVAAAEAEDFDLVVMDLNMPVMDGLTAARAIRSIAGRRGRVPILAMTGDVTPEAHIACLKAGMRAVVTKPIGAEALRRAVSEAIGPGRAVA</sequence>
<evidence type="ECO:0000256" key="2">
    <source>
        <dbReference type="ARBA" id="ARBA00012438"/>
    </source>
</evidence>
<feature type="transmembrane region" description="Helical" evidence="6">
    <location>
        <begin position="30"/>
        <end position="52"/>
    </location>
</feature>
<keyword evidence="9" id="KW-0808">Transferase</keyword>
<dbReference type="PROSITE" id="PS50110">
    <property type="entry name" value="RESPONSE_REGULATORY"/>
    <property type="match status" value="1"/>
</dbReference>
<dbReference type="SMART" id="SM00388">
    <property type="entry name" value="HisKA"/>
    <property type="match status" value="1"/>
</dbReference>
<dbReference type="Pfam" id="PF00072">
    <property type="entry name" value="Response_reg"/>
    <property type="match status" value="1"/>
</dbReference>
<dbReference type="SUPFAM" id="SSF52172">
    <property type="entry name" value="CheY-like"/>
    <property type="match status" value="1"/>
</dbReference>
<dbReference type="EMBL" id="QKYU01000036">
    <property type="protein sequence ID" value="PZW38655.1"/>
    <property type="molecule type" value="Genomic_DNA"/>
</dbReference>
<keyword evidence="6" id="KW-0472">Membrane</keyword>
<dbReference type="InterPro" id="IPR003661">
    <property type="entry name" value="HisK_dim/P_dom"/>
</dbReference>
<feature type="modified residue" description="4-aspartylphosphate" evidence="5">
    <location>
        <position position="625"/>
    </location>
</feature>
<dbReference type="SMART" id="SM00448">
    <property type="entry name" value="REC"/>
    <property type="match status" value="1"/>
</dbReference>
<dbReference type="Gene3D" id="1.10.287.130">
    <property type="match status" value="1"/>
</dbReference>
<evidence type="ECO:0000313" key="9">
    <source>
        <dbReference type="EMBL" id="PZW38655.1"/>
    </source>
</evidence>
<dbReference type="CDD" id="cd16922">
    <property type="entry name" value="HATPase_EvgS-ArcB-TorS-like"/>
    <property type="match status" value="1"/>
</dbReference>
<dbReference type="Gene3D" id="3.30.565.10">
    <property type="entry name" value="Histidine kinase-like ATPase, C-terminal domain"/>
    <property type="match status" value="1"/>
</dbReference>
<dbReference type="InterPro" id="IPR036890">
    <property type="entry name" value="HATPase_C_sf"/>
</dbReference>
<evidence type="ECO:0000256" key="6">
    <source>
        <dbReference type="SAM" id="Phobius"/>
    </source>
</evidence>
<dbReference type="CDD" id="cd00082">
    <property type="entry name" value="HisKA"/>
    <property type="match status" value="1"/>
</dbReference>
<accession>A0A2W7I072</accession>
<reference evidence="9 10" key="1">
    <citation type="submission" date="2018-06" db="EMBL/GenBank/DDBJ databases">
        <title>Genomic Encyclopedia of Archaeal and Bacterial Type Strains, Phase II (KMG-II): from individual species to whole genera.</title>
        <authorList>
            <person name="Goeker M."/>
        </authorList>
    </citation>
    <scope>NUCLEOTIDE SEQUENCE [LARGE SCALE GENOMIC DNA]</scope>
    <source>
        <strain evidence="9 10">DSM 24525</strain>
    </source>
</reference>
<keyword evidence="10" id="KW-1185">Reference proteome</keyword>
<dbReference type="RefSeq" id="WP_111400327.1">
    <property type="nucleotide sequence ID" value="NZ_QKYU01000036.1"/>
</dbReference>
<dbReference type="OrthoDB" id="9801651at2"/>
<dbReference type="AlphaFoldDB" id="A0A2W7I072"/>
<dbReference type="SUPFAM" id="SSF55874">
    <property type="entry name" value="ATPase domain of HSP90 chaperone/DNA topoisomerase II/histidine kinase"/>
    <property type="match status" value="1"/>
</dbReference>
<dbReference type="InterPro" id="IPR005467">
    <property type="entry name" value="His_kinase_dom"/>
</dbReference>
<proteinExistence type="predicted"/>
<dbReference type="Proteomes" id="UP000249688">
    <property type="component" value="Unassembled WGS sequence"/>
</dbReference>
<comment type="caution">
    <text evidence="9">The sequence shown here is derived from an EMBL/GenBank/DDBJ whole genome shotgun (WGS) entry which is preliminary data.</text>
</comment>
<evidence type="ECO:0000256" key="4">
    <source>
        <dbReference type="ARBA" id="ARBA00023012"/>
    </source>
</evidence>
<dbReference type="InterPro" id="IPR001789">
    <property type="entry name" value="Sig_transdc_resp-reg_receiver"/>
</dbReference>
<dbReference type="InterPro" id="IPR036097">
    <property type="entry name" value="HisK_dim/P_sf"/>
</dbReference>
<gene>
    <name evidence="9" type="ORF">C8P66_1369</name>
</gene>
<dbReference type="InterPro" id="IPR003594">
    <property type="entry name" value="HATPase_dom"/>
</dbReference>
<dbReference type="EC" id="2.7.13.3" evidence="2"/>
<dbReference type="PROSITE" id="PS50109">
    <property type="entry name" value="HIS_KIN"/>
    <property type="match status" value="1"/>
</dbReference>
<evidence type="ECO:0000259" key="7">
    <source>
        <dbReference type="PROSITE" id="PS50109"/>
    </source>
</evidence>
<dbReference type="Pfam" id="PF02518">
    <property type="entry name" value="HATPase_c"/>
    <property type="match status" value="1"/>
</dbReference>
<dbReference type="InterPro" id="IPR004358">
    <property type="entry name" value="Sig_transdc_His_kin-like_C"/>
</dbReference>
<dbReference type="FunFam" id="3.30.565.10:FF:000010">
    <property type="entry name" value="Sensor histidine kinase RcsC"/>
    <property type="match status" value="1"/>
</dbReference>
<keyword evidence="6" id="KW-1133">Transmembrane helix</keyword>
<evidence type="ECO:0000256" key="3">
    <source>
        <dbReference type="ARBA" id="ARBA00022553"/>
    </source>
</evidence>
<feature type="domain" description="Response regulatory" evidence="8">
    <location>
        <begin position="576"/>
        <end position="693"/>
    </location>
</feature>
<organism evidence="9 10">
    <name type="scientific">Humitalea rosea</name>
    <dbReference type="NCBI Taxonomy" id="990373"/>
    <lineage>
        <taxon>Bacteria</taxon>
        <taxon>Pseudomonadati</taxon>
        <taxon>Pseudomonadota</taxon>
        <taxon>Alphaproteobacteria</taxon>
        <taxon>Acetobacterales</taxon>
        <taxon>Roseomonadaceae</taxon>
        <taxon>Humitalea</taxon>
    </lineage>
</organism>
<comment type="catalytic activity">
    <reaction evidence="1">
        <text>ATP + protein L-histidine = ADP + protein N-phospho-L-histidine.</text>
        <dbReference type="EC" id="2.7.13.3"/>
    </reaction>
</comment>
<keyword evidence="9" id="KW-0418">Kinase</keyword>
<dbReference type="PANTHER" id="PTHR45339">
    <property type="entry name" value="HYBRID SIGNAL TRANSDUCTION HISTIDINE KINASE J"/>
    <property type="match status" value="1"/>
</dbReference>
<keyword evidence="6" id="KW-0812">Transmembrane</keyword>
<dbReference type="Gene3D" id="3.40.50.2300">
    <property type="match status" value="1"/>
</dbReference>